<dbReference type="Proteomes" id="UP001161391">
    <property type="component" value="Unassembled WGS sequence"/>
</dbReference>
<dbReference type="PANTHER" id="PTHR47234:SF2">
    <property type="entry name" value="TONB-DEPENDENT RECEPTOR"/>
    <property type="match status" value="1"/>
</dbReference>
<feature type="domain" description="TonB-dependent receptor-like beta-barrel" evidence="7">
    <location>
        <begin position="419"/>
        <end position="1026"/>
    </location>
</feature>
<dbReference type="InterPro" id="IPR012910">
    <property type="entry name" value="Plug_dom"/>
</dbReference>
<evidence type="ECO:0000256" key="6">
    <source>
        <dbReference type="SAM" id="SignalP"/>
    </source>
</evidence>
<sequence>MTFLDKARLLQTSILGGLLFAAAPVYAQDNQPVDEVEETTAAEELDDFAEDEDTIVVTGSRLRRNEFTSVSPLQVVDGELARDLGLVDAADLLQQTTVVQGQQITTGVSTSAGLATDNGPGASNAALRGLTADRTLVLVNGRRLAPAGVRGAPSNPDLNLIPGTLVERVDILLDGASSIYGSDAVAGVINYQLQRGFEGLEFDVFATLPEFAGNAGHQEVYSAKAGLVNDNGFISVAVEHNEVDGFNETALTDFYEPYANGCRASVSIGASGTIYNPDTCRNGQFAGGSAGFGPAGFIAYEPGANIPGLPVNWSPVGITGDLLQPDSVGGQRLLNFPEEFNAAFAPDFERTSIFAFGEYDTGLYGDMTAYFEASYGERRTYTEGPNQVGLQIPTTYGPSNFGDPLNLGRPTTLFFETRLVADTSVAQSRLIGGFKGDLPFLDNDFMSNFGYDVYGSYSRSSGQDSVSGLPYVPRLEQTLTNTRFDAATGEFVCDSRTIPNEGQTVDCRPLNFFEPTFLFGGQFTDPDDTAYLFPNRLTDTEVFQTVFAGYISGDLFDIPFGDTVLIGIGAEYRQDEIETRTSLSGEFLGFTSDPGANGERDFKEIFGELEIPLVKDKPLIESLTVNLAGRYTEESNFGGAETYSVKGQYQPTDWLSFQSTYGTSFRAPSVGDQFGGRVVSFQSPQDPCRVPGFAIQFIDADNDPSTPDTREYIPANDQRAADLIARCVNGGGPFNIPGTDPFSLGTTGLGTPSAGFIGAPTRIASGSNPDLEPETSTAFSAGFTFDQPWMDDFDFRVAVTYFELKVRDEIDQLTGVTIVNRCYNSTNLDDPTCGFFTRDPRVAGNDSSGEVSFVSATNQNLGEQIVEGIDYNLEFGFDVEPSFLDAPIDYRLIGRATQMLTQTEELFLANGTILDNDLGEFGNPEWRMNLTNVFGYKDFQFLFQSRYIDSQIENFVNEDNPATGQRAGDVDTEILTSGFGRCVQANDRTADVPCIQYDGLDEYWVHDMSLTFNRDTYAVRVGVNNIFNDAPPITDNNDLANLGGIGYDIGGRTFFANVTKRF</sequence>
<organism evidence="9 10">
    <name type="scientific">Algimonas ampicilliniresistens</name>
    <dbReference type="NCBI Taxonomy" id="1298735"/>
    <lineage>
        <taxon>Bacteria</taxon>
        <taxon>Pseudomonadati</taxon>
        <taxon>Pseudomonadota</taxon>
        <taxon>Alphaproteobacteria</taxon>
        <taxon>Maricaulales</taxon>
        <taxon>Robiginitomaculaceae</taxon>
        <taxon>Algimonas</taxon>
    </lineage>
</organism>
<dbReference type="PROSITE" id="PS00430">
    <property type="entry name" value="TONB_DEPENDENT_REC_1"/>
    <property type="match status" value="1"/>
</dbReference>
<reference evidence="9" key="2">
    <citation type="submission" date="2023-01" db="EMBL/GenBank/DDBJ databases">
        <title>Draft genome sequence of Algimonas ampicilliniresistens strain NBRC 108219.</title>
        <authorList>
            <person name="Sun Q."/>
            <person name="Mori K."/>
        </authorList>
    </citation>
    <scope>NUCLEOTIDE SEQUENCE</scope>
    <source>
        <strain evidence="9">NBRC 108219</strain>
    </source>
</reference>
<evidence type="ECO:0000256" key="2">
    <source>
        <dbReference type="ARBA" id="ARBA00022729"/>
    </source>
</evidence>
<keyword evidence="2 6" id="KW-0732">Signal</keyword>
<evidence type="ECO:0000259" key="8">
    <source>
        <dbReference type="Pfam" id="PF07715"/>
    </source>
</evidence>
<evidence type="ECO:0000313" key="9">
    <source>
        <dbReference type="EMBL" id="GLQ24885.1"/>
    </source>
</evidence>
<evidence type="ECO:0000256" key="1">
    <source>
        <dbReference type="ARBA" id="ARBA00004442"/>
    </source>
</evidence>
<feature type="chain" id="PRO_5045395298" evidence="6">
    <location>
        <begin position="28"/>
        <end position="1062"/>
    </location>
</feature>
<dbReference type="InterPro" id="IPR000531">
    <property type="entry name" value="Beta-barrel_TonB"/>
</dbReference>
<name>A0ABQ5VBQ9_9PROT</name>
<dbReference type="Gene3D" id="2.40.170.20">
    <property type="entry name" value="TonB-dependent receptor, beta-barrel domain"/>
    <property type="match status" value="1"/>
</dbReference>
<dbReference type="Pfam" id="PF00593">
    <property type="entry name" value="TonB_dep_Rec_b-barrel"/>
    <property type="match status" value="1"/>
</dbReference>
<comment type="subcellular location">
    <subcellularLocation>
        <location evidence="1 5">Cell outer membrane</location>
    </subcellularLocation>
</comment>
<keyword evidence="10" id="KW-1185">Reference proteome</keyword>
<keyword evidence="4" id="KW-0998">Cell outer membrane</keyword>
<evidence type="ECO:0000259" key="7">
    <source>
        <dbReference type="Pfam" id="PF00593"/>
    </source>
</evidence>
<feature type="signal peptide" evidence="6">
    <location>
        <begin position="1"/>
        <end position="27"/>
    </location>
</feature>
<dbReference type="InterPro" id="IPR037066">
    <property type="entry name" value="Plug_dom_sf"/>
</dbReference>
<dbReference type="InterPro" id="IPR036942">
    <property type="entry name" value="Beta-barrel_TonB_sf"/>
</dbReference>
<dbReference type="SUPFAM" id="SSF56935">
    <property type="entry name" value="Porins"/>
    <property type="match status" value="1"/>
</dbReference>
<comment type="caution">
    <text evidence="9">The sequence shown here is derived from an EMBL/GenBank/DDBJ whole genome shotgun (WGS) entry which is preliminary data.</text>
</comment>
<dbReference type="EMBL" id="BSNK01000002">
    <property type="protein sequence ID" value="GLQ24885.1"/>
    <property type="molecule type" value="Genomic_DNA"/>
</dbReference>
<evidence type="ECO:0000313" key="10">
    <source>
        <dbReference type="Proteomes" id="UP001161391"/>
    </source>
</evidence>
<accession>A0ABQ5VBQ9</accession>
<dbReference type="RefSeq" id="WP_284391832.1">
    <property type="nucleotide sequence ID" value="NZ_BSNK01000002.1"/>
</dbReference>
<evidence type="ECO:0000256" key="5">
    <source>
        <dbReference type="RuleBase" id="RU003357"/>
    </source>
</evidence>
<dbReference type="PANTHER" id="PTHR47234">
    <property type="match status" value="1"/>
</dbReference>
<keyword evidence="5" id="KW-0798">TonB box</keyword>
<keyword evidence="3 5" id="KW-0472">Membrane</keyword>
<proteinExistence type="inferred from homology"/>
<dbReference type="Pfam" id="PF07715">
    <property type="entry name" value="Plug"/>
    <property type="match status" value="1"/>
</dbReference>
<keyword evidence="9" id="KW-0675">Receptor</keyword>
<evidence type="ECO:0000256" key="4">
    <source>
        <dbReference type="ARBA" id="ARBA00023237"/>
    </source>
</evidence>
<gene>
    <name evidence="9" type="ORF">GCM10007853_27590</name>
</gene>
<reference evidence="9" key="1">
    <citation type="journal article" date="2014" name="Int. J. Syst. Evol. Microbiol.">
        <title>Complete genome of a new Firmicutes species belonging to the dominant human colonic microbiota ('Ruminococcus bicirculans') reveals two chromosomes and a selective capacity to utilize plant glucans.</title>
        <authorList>
            <consortium name="NISC Comparative Sequencing Program"/>
            <person name="Wegmann U."/>
            <person name="Louis P."/>
            <person name="Goesmann A."/>
            <person name="Henrissat B."/>
            <person name="Duncan S.H."/>
            <person name="Flint H.J."/>
        </authorList>
    </citation>
    <scope>NUCLEOTIDE SEQUENCE</scope>
    <source>
        <strain evidence="9">NBRC 108219</strain>
    </source>
</reference>
<protein>
    <submittedName>
        <fullName evidence="9">TonB-dependent receptor</fullName>
    </submittedName>
</protein>
<dbReference type="Gene3D" id="2.170.130.10">
    <property type="entry name" value="TonB-dependent receptor, plug domain"/>
    <property type="match status" value="1"/>
</dbReference>
<dbReference type="InterPro" id="IPR010916">
    <property type="entry name" value="TonB_box_CS"/>
</dbReference>
<evidence type="ECO:0000256" key="3">
    <source>
        <dbReference type="ARBA" id="ARBA00023136"/>
    </source>
</evidence>
<feature type="domain" description="TonB-dependent receptor plug" evidence="8">
    <location>
        <begin position="71"/>
        <end position="188"/>
    </location>
</feature>
<comment type="similarity">
    <text evidence="5">Belongs to the TonB-dependent receptor family.</text>
</comment>